<evidence type="ECO:0000313" key="3">
    <source>
        <dbReference type="Proteomes" id="UP000699042"/>
    </source>
</evidence>
<feature type="region of interest" description="Disordered" evidence="1">
    <location>
        <begin position="1"/>
        <end position="27"/>
    </location>
</feature>
<evidence type="ECO:0000313" key="2">
    <source>
        <dbReference type="EMBL" id="KAG7050770.1"/>
    </source>
</evidence>
<organism evidence="2 3">
    <name type="scientific">Colletotrichum scovillei</name>
    <dbReference type="NCBI Taxonomy" id="1209932"/>
    <lineage>
        <taxon>Eukaryota</taxon>
        <taxon>Fungi</taxon>
        <taxon>Dikarya</taxon>
        <taxon>Ascomycota</taxon>
        <taxon>Pezizomycotina</taxon>
        <taxon>Sordariomycetes</taxon>
        <taxon>Hypocreomycetidae</taxon>
        <taxon>Glomerellales</taxon>
        <taxon>Glomerellaceae</taxon>
        <taxon>Colletotrichum</taxon>
        <taxon>Colletotrichum acutatum species complex</taxon>
    </lineage>
</organism>
<dbReference type="AlphaFoldDB" id="A0A9P7R5U9"/>
<sequence>MNSHLEADSDICDLTEHGKGAQPFNGS</sequence>
<proteinExistence type="predicted"/>
<accession>A0A9P7R5U9</accession>
<evidence type="ECO:0000256" key="1">
    <source>
        <dbReference type="SAM" id="MobiDB-lite"/>
    </source>
</evidence>
<reference evidence="2" key="1">
    <citation type="submission" date="2021-05" db="EMBL/GenBank/DDBJ databases">
        <title>Comparative genomics of three Colletotrichum scovillei strains and genetic complementation revealed genes involved fungal growth and virulence on chili pepper.</title>
        <authorList>
            <person name="Hsieh D.-K."/>
            <person name="Chuang S.-C."/>
            <person name="Chen C.-Y."/>
            <person name="Chao Y.-T."/>
            <person name="Lu M.-Y.J."/>
            <person name="Lee M.-H."/>
            <person name="Shih M.-C."/>
        </authorList>
    </citation>
    <scope>NUCLEOTIDE SEQUENCE</scope>
    <source>
        <strain evidence="2">Coll-153</strain>
    </source>
</reference>
<dbReference type="EMBL" id="JAESDN010000005">
    <property type="protein sequence ID" value="KAG7050770.1"/>
    <property type="molecule type" value="Genomic_DNA"/>
</dbReference>
<dbReference type="Proteomes" id="UP000699042">
    <property type="component" value="Unassembled WGS sequence"/>
</dbReference>
<protein>
    <submittedName>
        <fullName evidence="2">Uncharacterized protein</fullName>
    </submittedName>
</protein>
<name>A0A9P7R5U9_9PEZI</name>
<keyword evidence="3" id="KW-1185">Reference proteome</keyword>
<gene>
    <name evidence="2" type="ORF">JMJ77_013510</name>
</gene>
<comment type="caution">
    <text evidence="2">The sequence shown here is derived from an EMBL/GenBank/DDBJ whole genome shotgun (WGS) entry which is preliminary data.</text>
</comment>